<reference evidence="15" key="3">
    <citation type="submission" date="2025-09" db="UniProtKB">
        <authorList>
            <consortium name="Ensembl"/>
        </authorList>
    </citation>
    <scope>IDENTIFICATION</scope>
</reference>
<evidence type="ECO:0000256" key="13">
    <source>
        <dbReference type="ARBA" id="ARBA00023288"/>
    </source>
</evidence>
<keyword evidence="9" id="KW-0472">Membrane</keyword>
<keyword evidence="7" id="KW-1043">Host membrane</keyword>
<keyword evidence="11" id="KW-1015">Disulfide bond</keyword>
<keyword evidence="12" id="KW-0325">Glycoprotein</keyword>
<keyword evidence="14" id="KW-0732">Signal</keyword>
<dbReference type="GeneTree" id="ENSGT00530000064449"/>
<evidence type="ECO:0000256" key="2">
    <source>
        <dbReference type="ARBA" id="ARBA00004531"/>
    </source>
</evidence>
<evidence type="ECO:0000256" key="12">
    <source>
        <dbReference type="ARBA" id="ARBA00023180"/>
    </source>
</evidence>
<reference evidence="15" key="1">
    <citation type="submission" date="2021-06" db="EMBL/GenBank/DDBJ databases">
        <authorList>
            <consortium name="Wellcome Sanger Institute Data Sharing"/>
        </authorList>
    </citation>
    <scope>NUCLEOTIDE SEQUENCE [LARGE SCALE GENOMIC DNA]</scope>
</reference>
<keyword evidence="10" id="KW-0564">Palmitate</keyword>
<keyword evidence="13" id="KW-0449">Lipoprotein</keyword>
<evidence type="ECO:0000256" key="3">
    <source>
        <dbReference type="ARBA" id="ARBA00004563"/>
    </source>
</evidence>
<sequence length="399" mass="44527">MAPLIAVLLCFSFPLSTALVTLTFPLGITTSVQFDFCSIINCGTGRQAQWTGSDKYVCMRGSDCDNWQWVFANTGTEDWGYQPFEAQKYGLKNRFSIIKGHASHECADNHCNPLIITLKNPSLHDSGIYVLGAYVSGTDPLGRFLIKIDNPVINTPHSLAHTPISPTFGSDFSPVKIMNISTLSSTFSVETGYGDQNRWLQWVLYSAKQVNRSHCYACAAARPHLATVPFPLSNISDPVGLPCLLYLFTTSKKPLSSSKCSNLSILFPPTRHMDTPMFQTHEGNYTCFKSYGTTWVGELPFSFCSQTFQVNFSLNTVLSSFLLSQTTPRSDIWWMCSRSKLFATLPPNWSGTCAPIQLVMPFRLLSLPPSHSPYYSTPPFYFRHTRSLFHTPTNISLHG</sequence>
<keyword evidence="6" id="KW-0812">Transmembrane</keyword>
<comment type="subcellular location">
    <subcellularLocation>
        <location evidence="1">Host cell membrane</location>
        <topology evidence="1">Single-pass type I membrane protein</topology>
    </subcellularLocation>
    <subcellularLocation>
        <location evidence="2">Host endomembrane system</location>
        <topology evidence="2">Peripheral membrane protein</topology>
    </subcellularLocation>
    <subcellularLocation>
        <location evidence="3">Virion membrane</location>
        <topology evidence="3">Single-pass type I membrane protein</topology>
    </subcellularLocation>
</comment>
<keyword evidence="8" id="KW-1133">Transmembrane helix</keyword>
<evidence type="ECO:0000256" key="6">
    <source>
        <dbReference type="ARBA" id="ARBA00022692"/>
    </source>
</evidence>
<organism evidence="15 16">
    <name type="scientific">Erpetoichthys calabaricus</name>
    <name type="common">Rope fish</name>
    <name type="synonym">Calamoichthys calabaricus</name>
    <dbReference type="NCBI Taxonomy" id="27687"/>
    <lineage>
        <taxon>Eukaryota</taxon>
        <taxon>Metazoa</taxon>
        <taxon>Chordata</taxon>
        <taxon>Craniata</taxon>
        <taxon>Vertebrata</taxon>
        <taxon>Euteleostomi</taxon>
        <taxon>Actinopterygii</taxon>
        <taxon>Polypteriformes</taxon>
        <taxon>Polypteridae</taxon>
        <taxon>Erpetoichthys</taxon>
    </lineage>
</organism>
<dbReference type="PANTHER" id="PTHR10424:SF81">
    <property type="entry name" value="ERVV2 PROTEIN"/>
    <property type="match status" value="1"/>
</dbReference>
<protein>
    <submittedName>
        <fullName evidence="15">Uncharacterized protein</fullName>
    </submittedName>
</protein>
<dbReference type="PANTHER" id="PTHR10424">
    <property type="entry name" value="VIRAL ENVELOPE PROTEIN"/>
    <property type="match status" value="1"/>
</dbReference>
<proteinExistence type="predicted"/>
<dbReference type="AlphaFoldDB" id="A0A8C4SJG1"/>
<evidence type="ECO:0000313" key="15">
    <source>
        <dbReference type="Ensembl" id="ENSECRP00000017401.1"/>
    </source>
</evidence>
<evidence type="ECO:0000256" key="10">
    <source>
        <dbReference type="ARBA" id="ARBA00023139"/>
    </source>
</evidence>
<keyword evidence="4" id="KW-1032">Host cell membrane</keyword>
<evidence type="ECO:0000313" key="16">
    <source>
        <dbReference type="Proteomes" id="UP000694620"/>
    </source>
</evidence>
<evidence type="ECO:0000256" key="7">
    <source>
        <dbReference type="ARBA" id="ARBA00022870"/>
    </source>
</evidence>
<feature type="signal peptide" evidence="14">
    <location>
        <begin position="1"/>
        <end position="18"/>
    </location>
</feature>
<evidence type="ECO:0000256" key="11">
    <source>
        <dbReference type="ARBA" id="ARBA00023157"/>
    </source>
</evidence>
<name>A0A8C4SJG1_ERPCA</name>
<evidence type="ECO:0000256" key="5">
    <source>
        <dbReference type="ARBA" id="ARBA00022581"/>
    </source>
</evidence>
<dbReference type="InterPro" id="IPR018154">
    <property type="entry name" value="TLV/ENV_coat_polyprotein"/>
</dbReference>
<evidence type="ECO:0000256" key="4">
    <source>
        <dbReference type="ARBA" id="ARBA00022511"/>
    </source>
</evidence>
<evidence type="ECO:0000256" key="14">
    <source>
        <dbReference type="SAM" id="SignalP"/>
    </source>
</evidence>
<accession>A0A8C4SJG1</accession>
<feature type="chain" id="PRO_5034459771" evidence="14">
    <location>
        <begin position="19"/>
        <end position="399"/>
    </location>
</feature>
<evidence type="ECO:0000256" key="8">
    <source>
        <dbReference type="ARBA" id="ARBA00022989"/>
    </source>
</evidence>
<evidence type="ECO:0000256" key="9">
    <source>
        <dbReference type="ARBA" id="ARBA00023136"/>
    </source>
</evidence>
<reference evidence="15" key="2">
    <citation type="submission" date="2025-08" db="UniProtKB">
        <authorList>
            <consortium name="Ensembl"/>
        </authorList>
    </citation>
    <scope>IDENTIFICATION</scope>
</reference>
<evidence type="ECO:0000256" key="1">
    <source>
        <dbReference type="ARBA" id="ARBA00004402"/>
    </source>
</evidence>
<dbReference type="Ensembl" id="ENSECRT00000017741.1">
    <property type="protein sequence ID" value="ENSECRP00000017401.1"/>
    <property type="gene ID" value="ENSECRG00000011617.1"/>
</dbReference>
<dbReference type="Proteomes" id="UP000694620">
    <property type="component" value="Chromosome 12"/>
</dbReference>
<keyword evidence="16" id="KW-1185">Reference proteome</keyword>
<keyword evidence="5" id="KW-0945">Host-virus interaction</keyword>